<protein>
    <recommendedName>
        <fullName evidence="3">Phosphate-selective porin O and P</fullName>
    </recommendedName>
</protein>
<keyword evidence="2" id="KW-1185">Reference proteome</keyword>
<reference evidence="2" key="1">
    <citation type="journal article" date="2019" name="Int. J. Syst. Evol. Microbiol.">
        <title>The Global Catalogue of Microorganisms (GCM) 10K type strain sequencing project: providing services to taxonomists for standard genome sequencing and annotation.</title>
        <authorList>
            <consortium name="The Broad Institute Genomics Platform"/>
            <consortium name="The Broad Institute Genome Sequencing Center for Infectious Disease"/>
            <person name="Wu L."/>
            <person name="Ma J."/>
        </authorList>
    </citation>
    <scope>NUCLEOTIDE SEQUENCE [LARGE SCALE GENOMIC DNA]</scope>
    <source>
        <strain evidence="2">KCTC 23984</strain>
    </source>
</reference>
<dbReference type="Proteomes" id="UP001597641">
    <property type="component" value="Unassembled WGS sequence"/>
</dbReference>
<dbReference type="InterPro" id="IPR023614">
    <property type="entry name" value="Porin_dom_sf"/>
</dbReference>
<organism evidence="1 2">
    <name type="scientific">Pontibacter toksunensis</name>
    <dbReference type="NCBI Taxonomy" id="1332631"/>
    <lineage>
        <taxon>Bacteria</taxon>
        <taxon>Pseudomonadati</taxon>
        <taxon>Bacteroidota</taxon>
        <taxon>Cytophagia</taxon>
        <taxon>Cytophagales</taxon>
        <taxon>Hymenobacteraceae</taxon>
        <taxon>Pontibacter</taxon>
    </lineage>
</organism>
<comment type="caution">
    <text evidence="1">The sequence shown here is derived from an EMBL/GenBank/DDBJ whole genome shotgun (WGS) entry which is preliminary data.</text>
</comment>
<accession>A0ABW6BXP6</accession>
<name>A0ABW6BXP6_9BACT</name>
<proteinExistence type="predicted"/>
<evidence type="ECO:0008006" key="3">
    <source>
        <dbReference type="Google" id="ProtNLM"/>
    </source>
</evidence>
<dbReference type="SUPFAM" id="SSF56935">
    <property type="entry name" value="Porins"/>
    <property type="match status" value="1"/>
</dbReference>
<gene>
    <name evidence="1" type="ORF">ACFS7Z_16325</name>
</gene>
<dbReference type="RefSeq" id="WP_377486757.1">
    <property type="nucleotide sequence ID" value="NZ_JBHUOX010000012.1"/>
</dbReference>
<evidence type="ECO:0000313" key="1">
    <source>
        <dbReference type="EMBL" id="MFD3001941.1"/>
    </source>
</evidence>
<dbReference type="EMBL" id="JBHUOX010000012">
    <property type="protein sequence ID" value="MFD3001941.1"/>
    <property type="molecule type" value="Genomic_DNA"/>
</dbReference>
<sequence>MKRIIYRVNQQLRQCILKGIPPALCFIFFLSVQAYSQSNTQIRGFVDVSAVYSNDRLFFALGEQDLFITSDISDRVSFLGETVFKFDPFSATRFSVSVERVIIRYNIAGNHNVLVGKHHTPLNYWNDTYHHGRAFFPTIYRPLIFSTPLFPIHTTGISLQGLNLGPMKFGYDIMFGNGLGASDVFDIDDNKSVTLALHIKPVDNLRIGVSYYRDVFNKGAKLHGGHILGWRLKENLVTASVASFGEKVEVLAESMVGITHTDSTGYKRSISSYVYAGYKATEKVIPYVRYDQLRYQEGELGFANNNTASYLAGIRYQINYLAVIKLEYQHQRSELLPDVNLVSTQFAIGF</sequence>
<dbReference type="Gene3D" id="2.40.160.10">
    <property type="entry name" value="Porin"/>
    <property type="match status" value="1"/>
</dbReference>
<evidence type="ECO:0000313" key="2">
    <source>
        <dbReference type="Proteomes" id="UP001597641"/>
    </source>
</evidence>